<dbReference type="InterPro" id="IPR007325">
    <property type="entry name" value="KFase/CYL"/>
</dbReference>
<dbReference type="GO" id="GO:0004061">
    <property type="term" value="F:arylformamidase activity"/>
    <property type="evidence" value="ECO:0007669"/>
    <property type="project" value="InterPro"/>
</dbReference>
<dbReference type="KEGG" id="nmk:CHR53_15140"/>
<dbReference type="InterPro" id="IPR037175">
    <property type="entry name" value="KFase_sf"/>
</dbReference>
<dbReference type="AlphaFoldDB" id="A0A3Q9QT00"/>
<dbReference type="OrthoDB" id="9796085at2"/>
<accession>A0A3Q9QT00</accession>
<keyword evidence="2" id="KW-1185">Reference proteome</keyword>
<evidence type="ECO:0000313" key="2">
    <source>
        <dbReference type="Proteomes" id="UP000282892"/>
    </source>
</evidence>
<proteinExistence type="predicted"/>
<organism evidence="1 2">
    <name type="scientific">Neobacillus mesonae</name>
    <dbReference type="NCBI Taxonomy" id="1193713"/>
    <lineage>
        <taxon>Bacteria</taxon>
        <taxon>Bacillati</taxon>
        <taxon>Bacillota</taxon>
        <taxon>Bacilli</taxon>
        <taxon>Bacillales</taxon>
        <taxon>Bacillaceae</taxon>
        <taxon>Neobacillus</taxon>
    </lineage>
</organism>
<dbReference type="EMBL" id="CP022572">
    <property type="protein sequence ID" value="AZU62504.1"/>
    <property type="molecule type" value="Genomic_DNA"/>
</dbReference>
<dbReference type="GO" id="GO:0019441">
    <property type="term" value="P:L-tryptophan catabolic process to kynurenine"/>
    <property type="evidence" value="ECO:0007669"/>
    <property type="project" value="InterPro"/>
</dbReference>
<dbReference type="PANTHER" id="PTHR31118">
    <property type="entry name" value="CYCLASE-LIKE PROTEIN 2"/>
    <property type="match status" value="1"/>
</dbReference>
<name>A0A3Q9QT00_9BACI</name>
<dbReference type="RefSeq" id="WP_127487214.1">
    <property type="nucleotide sequence ID" value="NZ_CP022572.1"/>
</dbReference>
<gene>
    <name evidence="1" type="ORF">CHR53_15140</name>
</gene>
<protein>
    <submittedName>
        <fullName evidence="1">Cyclase</fullName>
    </submittedName>
</protein>
<dbReference type="Pfam" id="PF04199">
    <property type="entry name" value="Cyclase"/>
    <property type="match status" value="1"/>
</dbReference>
<dbReference type="Gene3D" id="3.50.30.50">
    <property type="entry name" value="Putative cyclase"/>
    <property type="match status" value="1"/>
</dbReference>
<sequence>MNRSNLRIIDLSVPLDNAAKEPFPPRIEYETHEQGALQASKILGLKPSDFRDSAAWAVETVTLTTHTGTHIDAPWHYAKTTAGKPSRTIDALPLEWFYGNGVLFDFSNQPSGYEIQLEDFEKQLKEMDYELQPYDIVMVRTDADKKYYQENYAAIHAGVSAEATRWLIQKGIKVMGTDGWGWDIPLYNQAEDYKKNPRDGVLWAAHYVGKEAEYCQIEKLANLDLLPKKFGFKVAVFPIKIKGASAGWARPVAIFE</sequence>
<reference evidence="1 2" key="1">
    <citation type="submission" date="2017-07" db="EMBL/GenBank/DDBJ databases">
        <title>The complete genome sequence of Bacillus mesonae strain H20-5, an efficient strain improving plant abiotic stress resistance.</title>
        <authorList>
            <person name="Kim S.Y."/>
            <person name="Song H."/>
            <person name="Sang M.K."/>
            <person name="Weon H.-Y."/>
            <person name="Song J."/>
        </authorList>
    </citation>
    <scope>NUCLEOTIDE SEQUENCE [LARGE SCALE GENOMIC DNA]</scope>
    <source>
        <strain evidence="1 2">H20-5</strain>
    </source>
</reference>
<evidence type="ECO:0000313" key="1">
    <source>
        <dbReference type="EMBL" id="AZU62504.1"/>
    </source>
</evidence>
<dbReference type="PANTHER" id="PTHR31118:SF12">
    <property type="entry name" value="CYCLASE-LIKE PROTEIN 2"/>
    <property type="match status" value="1"/>
</dbReference>
<dbReference type="STRING" id="1193713.GCA_001636315_05481"/>
<dbReference type="SUPFAM" id="SSF102198">
    <property type="entry name" value="Putative cyclase"/>
    <property type="match status" value="1"/>
</dbReference>
<dbReference type="Proteomes" id="UP000282892">
    <property type="component" value="Chromosome"/>
</dbReference>